<comment type="caution">
    <text evidence="2">The sequence shown here is derived from an EMBL/GenBank/DDBJ whole genome shotgun (WGS) entry which is preliminary data.</text>
</comment>
<evidence type="ECO:0000313" key="2">
    <source>
        <dbReference type="EMBL" id="KAJ8865491.1"/>
    </source>
</evidence>
<feature type="region of interest" description="Disordered" evidence="1">
    <location>
        <begin position="1"/>
        <end position="21"/>
    </location>
</feature>
<organism evidence="2 3">
    <name type="scientific">Dryococelus australis</name>
    <dbReference type="NCBI Taxonomy" id="614101"/>
    <lineage>
        <taxon>Eukaryota</taxon>
        <taxon>Metazoa</taxon>
        <taxon>Ecdysozoa</taxon>
        <taxon>Arthropoda</taxon>
        <taxon>Hexapoda</taxon>
        <taxon>Insecta</taxon>
        <taxon>Pterygota</taxon>
        <taxon>Neoptera</taxon>
        <taxon>Polyneoptera</taxon>
        <taxon>Phasmatodea</taxon>
        <taxon>Verophasmatodea</taxon>
        <taxon>Anareolatae</taxon>
        <taxon>Phasmatidae</taxon>
        <taxon>Eurycanthinae</taxon>
        <taxon>Dryococelus</taxon>
    </lineage>
</organism>
<dbReference type="Proteomes" id="UP001159363">
    <property type="component" value="Unassembled WGS sequence"/>
</dbReference>
<protein>
    <submittedName>
        <fullName evidence="2">Uncharacterized protein</fullName>
    </submittedName>
</protein>
<feature type="region of interest" description="Disordered" evidence="1">
    <location>
        <begin position="65"/>
        <end position="140"/>
    </location>
</feature>
<gene>
    <name evidence="2" type="ORF">PR048_033761</name>
</gene>
<evidence type="ECO:0000256" key="1">
    <source>
        <dbReference type="SAM" id="MobiDB-lite"/>
    </source>
</evidence>
<sequence length="140" mass="15471">MYGTTATSETTKKGGPAHNPELFFVRGAFPVRDQSKRQSTAFGARTVGGFSQFFFFSPTFFAGPAFEGGAAQQHKPPKTGKKAKESGKAQKNISKGEKEEKRKRERKAIPSTLQSVEAGSPTLAYHQGHEHHEQLRQRHL</sequence>
<keyword evidence="3" id="KW-1185">Reference proteome</keyword>
<name>A0ABQ9FZ10_9NEOP</name>
<evidence type="ECO:0000313" key="3">
    <source>
        <dbReference type="Proteomes" id="UP001159363"/>
    </source>
</evidence>
<feature type="compositionally biased region" description="Basic and acidic residues" evidence="1">
    <location>
        <begin position="82"/>
        <end position="102"/>
    </location>
</feature>
<accession>A0ABQ9FZ10</accession>
<dbReference type="EMBL" id="JARBHB010000030">
    <property type="protein sequence ID" value="KAJ8865491.1"/>
    <property type="molecule type" value="Genomic_DNA"/>
</dbReference>
<reference evidence="2 3" key="1">
    <citation type="submission" date="2023-02" db="EMBL/GenBank/DDBJ databases">
        <title>LHISI_Scaffold_Assembly.</title>
        <authorList>
            <person name="Stuart O.P."/>
            <person name="Cleave R."/>
            <person name="Magrath M.J.L."/>
            <person name="Mikheyev A.S."/>
        </authorList>
    </citation>
    <scope>NUCLEOTIDE SEQUENCE [LARGE SCALE GENOMIC DNA]</scope>
    <source>
        <strain evidence="2">Daus_M_001</strain>
        <tissue evidence="2">Leg muscle</tissue>
    </source>
</reference>
<proteinExistence type="predicted"/>
<feature type="compositionally biased region" description="Basic and acidic residues" evidence="1">
    <location>
        <begin position="127"/>
        <end position="140"/>
    </location>
</feature>